<feature type="signal peptide" evidence="1">
    <location>
        <begin position="1"/>
        <end position="35"/>
    </location>
</feature>
<accession>A0A8I6WU02</accession>
<feature type="chain" id="PRO_5035286572" description="Prolamin-like domain-containing protein" evidence="1">
    <location>
        <begin position="36"/>
        <end position="115"/>
    </location>
</feature>
<sequence length="115" mass="12494">MDLVLRSTMSLRRRLHVPILLLLLAVAFLASPAVALPPGVCYETATRVSRQCSGQFIKALFSDDTHGVSRQCCDELTCVQEQSCFSVLLAYCPPEAWAHCYGDKAAAGVPLLGRP</sequence>
<reference evidence="2" key="2">
    <citation type="submission" date="2020-10" db="EMBL/GenBank/DDBJ databases">
        <authorList>
            <person name="Scholz U."/>
            <person name="Mascher M."/>
            <person name="Fiebig A."/>
        </authorList>
    </citation>
    <scope>NUCLEOTIDE SEQUENCE [LARGE SCALE GENOMIC DNA]</scope>
    <source>
        <strain evidence="2">cv. Morex</strain>
    </source>
</reference>
<keyword evidence="3" id="KW-1185">Reference proteome</keyword>
<evidence type="ECO:0000256" key="1">
    <source>
        <dbReference type="SAM" id="SignalP"/>
    </source>
</evidence>
<dbReference type="Proteomes" id="UP000011116">
    <property type="component" value="Chromosome 2H"/>
</dbReference>
<reference evidence="2" key="3">
    <citation type="submission" date="2022-01" db="UniProtKB">
        <authorList>
            <consortium name="EnsemblPlants"/>
        </authorList>
    </citation>
    <scope>IDENTIFICATION</scope>
    <source>
        <strain evidence="2">subsp. vulgare</strain>
    </source>
</reference>
<reference evidence="3" key="1">
    <citation type="journal article" date="2012" name="Nature">
        <title>A physical, genetic and functional sequence assembly of the barley genome.</title>
        <authorList>
            <consortium name="The International Barley Genome Sequencing Consortium"/>
            <person name="Mayer K.F."/>
            <person name="Waugh R."/>
            <person name="Brown J.W."/>
            <person name="Schulman A."/>
            <person name="Langridge P."/>
            <person name="Platzer M."/>
            <person name="Fincher G.B."/>
            <person name="Muehlbauer G.J."/>
            <person name="Sato K."/>
            <person name="Close T.J."/>
            <person name="Wise R.P."/>
            <person name="Stein N."/>
        </authorList>
    </citation>
    <scope>NUCLEOTIDE SEQUENCE [LARGE SCALE GENOMIC DNA]</scope>
    <source>
        <strain evidence="3">cv. Morex</strain>
    </source>
</reference>
<dbReference type="AlphaFoldDB" id="A0A8I6WU02"/>
<evidence type="ECO:0000313" key="3">
    <source>
        <dbReference type="Proteomes" id="UP000011116"/>
    </source>
</evidence>
<organism evidence="2 3">
    <name type="scientific">Hordeum vulgare subsp. vulgare</name>
    <name type="common">Domesticated barley</name>
    <dbReference type="NCBI Taxonomy" id="112509"/>
    <lineage>
        <taxon>Eukaryota</taxon>
        <taxon>Viridiplantae</taxon>
        <taxon>Streptophyta</taxon>
        <taxon>Embryophyta</taxon>
        <taxon>Tracheophyta</taxon>
        <taxon>Spermatophyta</taxon>
        <taxon>Magnoliopsida</taxon>
        <taxon>Liliopsida</taxon>
        <taxon>Poales</taxon>
        <taxon>Poaceae</taxon>
        <taxon>BOP clade</taxon>
        <taxon>Pooideae</taxon>
        <taxon>Triticodae</taxon>
        <taxon>Triticeae</taxon>
        <taxon>Hordeinae</taxon>
        <taxon>Hordeum</taxon>
    </lineage>
</organism>
<evidence type="ECO:0008006" key="4">
    <source>
        <dbReference type="Google" id="ProtNLM"/>
    </source>
</evidence>
<dbReference type="Gramene" id="HORVU.MOREX.r2.2HG0146150.1">
    <property type="protein sequence ID" value="HORVU.MOREX.r2.2HG0146150.1.CDS.1"/>
    <property type="gene ID" value="HORVU.MOREX.r2.2HG0146150"/>
</dbReference>
<proteinExistence type="predicted"/>
<name>A0A8I6WU02_HORVV</name>
<dbReference type="Gramene" id="HORVU.MOREX.r3.2HG0176700.1">
    <property type="protein sequence ID" value="HORVU.MOREX.r3.2HG0176700.1.CDS1"/>
    <property type="gene ID" value="HORVU.MOREX.r3.2HG0176700"/>
</dbReference>
<keyword evidence="1" id="KW-0732">Signal</keyword>
<protein>
    <recommendedName>
        <fullName evidence="4">Prolamin-like domain-containing protein</fullName>
    </recommendedName>
</protein>
<evidence type="ECO:0000313" key="2">
    <source>
        <dbReference type="EnsemblPlants" id="HORVU.MOREX.r3.2HG0176700.1.CDS1"/>
    </source>
</evidence>
<dbReference type="EnsemblPlants" id="HORVU.MOREX.r3.2HG0176700.1">
    <property type="protein sequence ID" value="HORVU.MOREX.r3.2HG0176700.1.CDS1"/>
    <property type="gene ID" value="HORVU.MOREX.r3.2HG0176700"/>
</dbReference>